<gene>
    <name evidence="1" type="ORF">L6164_002538</name>
</gene>
<organism evidence="1 2">
    <name type="scientific">Bauhinia variegata</name>
    <name type="common">Purple orchid tree</name>
    <name type="synonym">Phanera variegata</name>
    <dbReference type="NCBI Taxonomy" id="167791"/>
    <lineage>
        <taxon>Eukaryota</taxon>
        <taxon>Viridiplantae</taxon>
        <taxon>Streptophyta</taxon>
        <taxon>Embryophyta</taxon>
        <taxon>Tracheophyta</taxon>
        <taxon>Spermatophyta</taxon>
        <taxon>Magnoliopsida</taxon>
        <taxon>eudicotyledons</taxon>
        <taxon>Gunneridae</taxon>
        <taxon>Pentapetalae</taxon>
        <taxon>rosids</taxon>
        <taxon>fabids</taxon>
        <taxon>Fabales</taxon>
        <taxon>Fabaceae</taxon>
        <taxon>Cercidoideae</taxon>
        <taxon>Cercideae</taxon>
        <taxon>Bauhiniinae</taxon>
        <taxon>Bauhinia</taxon>
    </lineage>
</organism>
<keyword evidence="2" id="KW-1185">Reference proteome</keyword>
<proteinExistence type="predicted"/>
<evidence type="ECO:0000313" key="1">
    <source>
        <dbReference type="EMBL" id="KAI4353601.1"/>
    </source>
</evidence>
<dbReference type="EMBL" id="CM039427">
    <property type="protein sequence ID" value="KAI4353601.1"/>
    <property type="molecule type" value="Genomic_DNA"/>
</dbReference>
<sequence length="193" mass="21063">MKWESVKRRKKCLAVTAGVVVAIVVIIVILAFTVFKAKRPITSMDSVKLDNLHVALDAARMSVDLNVTLKVDVTVENPNKVGFKYSETKAQLNYRGEMVGEVPVPAGDISSGERTGMNLTVTIMADRLISSPQLYSDVTSGTLPLNTFLRMSGKVTILGFVKVHVATSVSCDVNVNLSNRTVEDNVCQYKTKL</sequence>
<comment type="caution">
    <text evidence="1">The sequence shown here is derived from an EMBL/GenBank/DDBJ whole genome shotgun (WGS) entry which is preliminary data.</text>
</comment>
<dbReference type="Proteomes" id="UP000828941">
    <property type="component" value="Chromosome 2"/>
</dbReference>
<protein>
    <submittedName>
        <fullName evidence="1">Uncharacterized protein</fullName>
    </submittedName>
</protein>
<name>A0ACB9PYI5_BAUVA</name>
<reference evidence="1 2" key="1">
    <citation type="journal article" date="2022" name="DNA Res.">
        <title>Chromosomal-level genome assembly of the orchid tree Bauhinia variegata (Leguminosae; Cercidoideae) supports the allotetraploid origin hypothesis of Bauhinia.</title>
        <authorList>
            <person name="Zhong Y."/>
            <person name="Chen Y."/>
            <person name="Zheng D."/>
            <person name="Pang J."/>
            <person name="Liu Y."/>
            <person name="Luo S."/>
            <person name="Meng S."/>
            <person name="Qian L."/>
            <person name="Wei D."/>
            <person name="Dai S."/>
            <person name="Zhou R."/>
        </authorList>
    </citation>
    <scope>NUCLEOTIDE SEQUENCE [LARGE SCALE GENOMIC DNA]</scope>
    <source>
        <strain evidence="1">BV-YZ2020</strain>
    </source>
</reference>
<evidence type="ECO:0000313" key="2">
    <source>
        <dbReference type="Proteomes" id="UP000828941"/>
    </source>
</evidence>
<accession>A0ACB9PYI5</accession>